<dbReference type="RefSeq" id="WP_344666223.1">
    <property type="nucleotide sequence ID" value="NZ_BAAAQN010000015.1"/>
</dbReference>
<dbReference type="PANTHER" id="PTHR39420">
    <property type="match status" value="1"/>
</dbReference>
<sequence length="305" mass="34425">MQNTTRPAGIDYDLAHATAARHRNPGLENTTDTRLAQLAVDLPKMAATARGAAADWIGMPLPAEQDCRIEITDYLGILQAQIDTLKSLIPRQARTSRWRSTLYGKAMAVPANRMTALFNDLNPNEMPYLLINAPRLMRRAVQAEAHKLTVDHLAMAICLHEETHRLQYLRWPWIASLRQRLVVDLDEARSARNRQWIKALRGQDLALRALIEGHATVAEYDAMPELPVEQLRAFADHPGPLRDRVAQAPLRRILRHYHDGEAFVRSAAATLGWATFNELAWAGPENLPALGEIRDPQRWCRRIAA</sequence>
<keyword evidence="1" id="KW-0482">Metalloprotease</keyword>
<proteinExistence type="predicted"/>
<dbReference type="SUPFAM" id="SSF55486">
    <property type="entry name" value="Metalloproteases ('zincins'), catalytic domain"/>
    <property type="match status" value="1"/>
</dbReference>
<comment type="caution">
    <text evidence="1">The sequence shown here is derived from an EMBL/GenBank/DDBJ whole genome shotgun (WGS) entry which is preliminary data.</text>
</comment>
<keyword evidence="1" id="KW-0645">Protease</keyword>
<reference evidence="1 2" key="1">
    <citation type="journal article" date="2019" name="Int. J. Syst. Evol. Microbiol.">
        <title>The Global Catalogue of Microorganisms (GCM) 10K type strain sequencing project: providing services to taxonomists for standard genome sequencing and annotation.</title>
        <authorList>
            <consortium name="The Broad Institute Genomics Platform"/>
            <consortium name="The Broad Institute Genome Sequencing Center for Infectious Disease"/>
            <person name="Wu L."/>
            <person name="Ma J."/>
        </authorList>
    </citation>
    <scope>NUCLEOTIDE SEQUENCE [LARGE SCALE GENOMIC DNA]</scope>
    <source>
        <strain evidence="1 2">JCM 16014</strain>
    </source>
</reference>
<dbReference type="GO" id="GO:0008237">
    <property type="term" value="F:metallopeptidase activity"/>
    <property type="evidence" value="ECO:0007669"/>
    <property type="project" value="UniProtKB-KW"/>
</dbReference>
<gene>
    <name evidence="1" type="ORF">GCM10009839_30210</name>
</gene>
<evidence type="ECO:0000313" key="2">
    <source>
        <dbReference type="Proteomes" id="UP001500751"/>
    </source>
</evidence>
<keyword evidence="1" id="KW-0378">Hydrolase</keyword>
<dbReference type="EMBL" id="BAAAQN010000015">
    <property type="protein sequence ID" value="GAA2028881.1"/>
    <property type="molecule type" value="Genomic_DNA"/>
</dbReference>
<name>A0ABN2U5N2_9ACTN</name>
<dbReference type="InterPro" id="IPR018766">
    <property type="entry name" value="Zinicin_2"/>
</dbReference>
<dbReference type="PANTHER" id="PTHR39420:SF1">
    <property type="entry name" value="HYDROLASE"/>
    <property type="match status" value="1"/>
</dbReference>
<dbReference type="Pfam" id="PF10103">
    <property type="entry name" value="Zincin_2"/>
    <property type="match status" value="1"/>
</dbReference>
<evidence type="ECO:0000313" key="1">
    <source>
        <dbReference type="EMBL" id="GAA2028881.1"/>
    </source>
</evidence>
<organism evidence="1 2">
    <name type="scientific">Catenulispora yoronensis</name>
    <dbReference type="NCBI Taxonomy" id="450799"/>
    <lineage>
        <taxon>Bacteria</taxon>
        <taxon>Bacillati</taxon>
        <taxon>Actinomycetota</taxon>
        <taxon>Actinomycetes</taxon>
        <taxon>Catenulisporales</taxon>
        <taxon>Catenulisporaceae</taxon>
        <taxon>Catenulispora</taxon>
    </lineage>
</organism>
<protein>
    <submittedName>
        <fullName evidence="1">Zinc-dependent metalloprotease</fullName>
    </submittedName>
</protein>
<accession>A0ABN2U5N2</accession>
<dbReference type="Proteomes" id="UP001500751">
    <property type="component" value="Unassembled WGS sequence"/>
</dbReference>
<keyword evidence="2" id="KW-1185">Reference proteome</keyword>